<feature type="transmembrane region" description="Helical" evidence="2">
    <location>
        <begin position="5"/>
        <end position="23"/>
    </location>
</feature>
<reference evidence="4 5" key="1">
    <citation type="submission" date="2023-07" db="EMBL/GenBank/DDBJ databases">
        <title>Genomic Encyclopedia of Type Strains, Phase IV (KMG-IV): sequencing the most valuable type-strain genomes for metagenomic binning, comparative biology and taxonomic classification.</title>
        <authorList>
            <person name="Goeker M."/>
        </authorList>
    </citation>
    <scope>NUCLEOTIDE SEQUENCE [LARGE SCALE GENOMIC DNA]</scope>
    <source>
        <strain evidence="4 5">DSM 19092</strain>
    </source>
</reference>
<dbReference type="CDD" id="cd02966">
    <property type="entry name" value="TlpA_like_family"/>
    <property type="match status" value="1"/>
</dbReference>
<dbReference type="InterPro" id="IPR050553">
    <property type="entry name" value="Thioredoxin_ResA/DsbE_sf"/>
</dbReference>
<proteinExistence type="predicted"/>
<dbReference type="PROSITE" id="PS00194">
    <property type="entry name" value="THIOREDOXIN_1"/>
    <property type="match status" value="1"/>
</dbReference>
<keyword evidence="1" id="KW-1015">Disulfide bond</keyword>
<name>A0ABT9VMI9_9BACI</name>
<organism evidence="4 5">
    <name type="scientific">Aeribacillus alveayuensis</name>
    <dbReference type="NCBI Taxonomy" id="279215"/>
    <lineage>
        <taxon>Bacteria</taxon>
        <taxon>Bacillati</taxon>
        <taxon>Bacillota</taxon>
        <taxon>Bacilli</taxon>
        <taxon>Bacillales</taxon>
        <taxon>Bacillaceae</taxon>
        <taxon>Aeribacillus</taxon>
    </lineage>
</organism>
<keyword evidence="5" id="KW-1185">Reference proteome</keyword>
<gene>
    <name evidence="4" type="ORF">J2S06_001264</name>
</gene>
<dbReference type="PANTHER" id="PTHR42852:SF13">
    <property type="entry name" value="PROTEIN DIPZ"/>
    <property type="match status" value="1"/>
</dbReference>
<dbReference type="RefSeq" id="WP_419151704.1">
    <property type="nucleotide sequence ID" value="NZ_JAUSTR010000003.1"/>
</dbReference>
<keyword evidence="2" id="KW-1133">Transmembrane helix</keyword>
<evidence type="ECO:0000256" key="1">
    <source>
        <dbReference type="ARBA" id="ARBA00023157"/>
    </source>
</evidence>
<protein>
    <submittedName>
        <fullName evidence="4">Peroxiredoxin</fullName>
    </submittedName>
</protein>
<dbReference type="InterPro" id="IPR036249">
    <property type="entry name" value="Thioredoxin-like_sf"/>
</dbReference>
<dbReference type="Gene3D" id="3.40.30.10">
    <property type="entry name" value="Glutaredoxin"/>
    <property type="match status" value="1"/>
</dbReference>
<dbReference type="InterPro" id="IPR017937">
    <property type="entry name" value="Thioredoxin_CS"/>
</dbReference>
<dbReference type="InterPro" id="IPR000866">
    <property type="entry name" value="AhpC/TSA"/>
</dbReference>
<evidence type="ECO:0000313" key="5">
    <source>
        <dbReference type="Proteomes" id="UP001225646"/>
    </source>
</evidence>
<keyword evidence="2" id="KW-0812">Transmembrane</keyword>
<accession>A0ABT9VMI9</accession>
<evidence type="ECO:0000313" key="4">
    <source>
        <dbReference type="EMBL" id="MDQ0162188.1"/>
    </source>
</evidence>
<dbReference type="InterPro" id="IPR013766">
    <property type="entry name" value="Thioredoxin_domain"/>
</dbReference>
<dbReference type="Proteomes" id="UP001225646">
    <property type="component" value="Unassembled WGS sequence"/>
</dbReference>
<keyword evidence="2" id="KW-0472">Membrane</keyword>
<dbReference type="PROSITE" id="PS51352">
    <property type="entry name" value="THIOREDOXIN_2"/>
    <property type="match status" value="1"/>
</dbReference>
<sequence length="192" mass="21525">MKKNVLSIAILGLAIAIVIVNFWKSNNIEESEDYSQEITVSENIPGVDLSEVEEGKPAPDFKLTTLEGRVVKLSDFKGKKVILNFWATWCPPCKAEMPHLENFYNKYHDKGIEILAVNLTNMEKGEENIKSFVKDYGLTFPILLDVDGSVGLKYQAFTIPTSYIIDSKGVITKKIVGPMDENMMTSLTKDID</sequence>
<evidence type="ECO:0000256" key="2">
    <source>
        <dbReference type="SAM" id="Phobius"/>
    </source>
</evidence>
<dbReference type="EMBL" id="JAUSTR010000003">
    <property type="protein sequence ID" value="MDQ0162188.1"/>
    <property type="molecule type" value="Genomic_DNA"/>
</dbReference>
<evidence type="ECO:0000259" key="3">
    <source>
        <dbReference type="PROSITE" id="PS51352"/>
    </source>
</evidence>
<feature type="domain" description="Thioredoxin" evidence="3">
    <location>
        <begin position="52"/>
        <end position="192"/>
    </location>
</feature>
<dbReference type="SUPFAM" id="SSF52833">
    <property type="entry name" value="Thioredoxin-like"/>
    <property type="match status" value="1"/>
</dbReference>
<comment type="caution">
    <text evidence="4">The sequence shown here is derived from an EMBL/GenBank/DDBJ whole genome shotgun (WGS) entry which is preliminary data.</text>
</comment>
<dbReference type="Pfam" id="PF00578">
    <property type="entry name" value="AhpC-TSA"/>
    <property type="match status" value="1"/>
</dbReference>
<dbReference type="PANTHER" id="PTHR42852">
    <property type="entry name" value="THIOL:DISULFIDE INTERCHANGE PROTEIN DSBE"/>
    <property type="match status" value="1"/>
</dbReference>